<dbReference type="RefSeq" id="WP_132474241.1">
    <property type="nucleotide sequence ID" value="NZ_JBHRVM010000001.1"/>
</dbReference>
<reference evidence="1 2" key="1">
    <citation type="submission" date="2019-03" db="EMBL/GenBank/DDBJ databases">
        <title>Genomic Encyclopedia of Type Strains, Phase IV (KMG-IV): sequencing the most valuable type-strain genomes for metagenomic binning, comparative biology and taxonomic classification.</title>
        <authorList>
            <person name="Goeker M."/>
        </authorList>
    </citation>
    <scope>NUCLEOTIDE SEQUENCE [LARGE SCALE GENOMIC DNA]</scope>
    <source>
        <strain evidence="1 2">DSM 100048</strain>
    </source>
</reference>
<sequence length="133" mass="14620">MLSGPTRFLDTSALPAARMREFPLSPGQIGQWLADMESLLQARQAFVLVYERLPGPGQQGDPEGFKKTVLWLKAHRDAFGMYCKGMILMCEDTSGLAVLQARLGPLEKVYRVPARVACSADEVQKCVHQLAAA</sequence>
<comment type="caution">
    <text evidence="1">The sequence shown here is derived from an EMBL/GenBank/DDBJ whole genome shotgun (WGS) entry which is preliminary data.</text>
</comment>
<protein>
    <submittedName>
        <fullName evidence="1">Uncharacterized protein</fullName>
    </submittedName>
</protein>
<dbReference type="OrthoDB" id="8941979at2"/>
<accession>A0A4R3VD42</accession>
<proteinExistence type="predicted"/>
<evidence type="ECO:0000313" key="2">
    <source>
        <dbReference type="Proteomes" id="UP000294692"/>
    </source>
</evidence>
<organism evidence="1 2">
    <name type="scientific">Paracandidimonas soli</name>
    <dbReference type="NCBI Taxonomy" id="1917182"/>
    <lineage>
        <taxon>Bacteria</taxon>
        <taxon>Pseudomonadati</taxon>
        <taxon>Pseudomonadota</taxon>
        <taxon>Betaproteobacteria</taxon>
        <taxon>Burkholderiales</taxon>
        <taxon>Alcaligenaceae</taxon>
        <taxon>Paracandidimonas</taxon>
    </lineage>
</organism>
<keyword evidence="2" id="KW-1185">Reference proteome</keyword>
<dbReference type="Proteomes" id="UP000294692">
    <property type="component" value="Unassembled WGS sequence"/>
</dbReference>
<dbReference type="AlphaFoldDB" id="A0A4R3VD42"/>
<name>A0A4R3VD42_9BURK</name>
<evidence type="ECO:0000313" key="1">
    <source>
        <dbReference type="EMBL" id="TCV01592.1"/>
    </source>
</evidence>
<gene>
    <name evidence="1" type="ORF">EV686_102305</name>
</gene>
<dbReference type="EMBL" id="SMBX01000002">
    <property type="protein sequence ID" value="TCV01592.1"/>
    <property type="molecule type" value="Genomic_DNA"/>
</dbReference>